<keyword evidence="4" id="KW-1185">Reference proteome</keyword>
<evidence type="ECO:0000313" key="3">
    <source>
        <dbReference type="EMBL" id="MBL6080314.1"/>
    </source>
</evidence>
<dbReference type="InterPro" id="IPR017284">
    <property type="entry name" value="Tautomerase_PptA"/>
</dbReference>
<sequence length="76" mass="8567">MPHVIVKLWTGKSERQKAKLTKEVTKAVMASLDYGVESVSVSLEEFEPGEWTEKVYKPDIINGRGKLYKKPGYGPL</sequence>
<evidence type="ECO:0000259" key="2">
    <source>
        <dbReference type="Pfam" id="PF01361"/>
    </source>
</evidence>
<reference evidence="3 4" key="1">
    <citation type="submission" date="2021-01" db="EMBL/GenBank/DDBJ databases">
        <title>Belnapia mucosa sp. nov. and Belnapia arida sp. nov., isolated from the Tabernas Desert (Almeria, Spain).</title>
        <authorList>
            <person name="Molina-Menor E."/>
            <person name="Vidal-Verdu A."/>
            <person name="Calonge A."/>
            <person name="Satari L."/>
            <person name="Pereto J."/>
            <person name="Porcar M."/>
        </authorList>
    </citation>
    <scope>NUCLEOTIDE SEQUENCE [LARGE SCALE GENOMIC DNA]</scope>
    <source>
        <strain evidence="3 4">T18</strain>
    </source>
</reference>
<feature type="domain" description="4-oxalocrotonate tautomerase-like" evidence="2">
    <location>
        <begin position="2"/>
        <end position="51"/>
    </location>
</feature>
<proteinExistence type="predicted"/>
<keyword evidence="1" id="KW-0413">Isomerase</keyword>
<dbReference type="Gene3D" id="3.30.429.10">
    <property type="entry name" value="Macrophage Migration Inhibitory Factor"/>
    <property type="match status" value="1"/>
</dbReference>
<dbReference type="Pfam" id="PF01361">
    <property type="entry name" value="Tautomerase"/>
    <property type="match status" value="1"/>
</dbReference>
<accession>A0ABS1U6I9</accession>
<comment type="caution">
    <text evidence="3">The sequence shown here is derived from an EMBL/GenBank/DDBJ whole genome shotgun (WGS) entry which is preliminary data.</text>
</comment>
<dbReference type="PIRSF" id="PIRSF037799">
    <property type="entry name" value="Tautomer_YdcE_prd"/>
    <property type="match status" value="1"/>
</dbReference>
<dbReference type="Proteomes" id="UP000660885">
    <property type="component" value="Unassembled WGS sequence"/>
</dbReference>
<name>A0ABS1U6I9_9PROT</name>
<evidence type="ECO:0000313" key="4">
    <source>
        <dbReference type="Proteomes" id="UP000660885"/>
    </source>
</evidence>
<dbReference type="SUPFAM" id="SSF55331">
    <property type="entry name" value="Tautomerase/MIF"/>
    <property type="match status" value="1"/>
</dbReference>
<dbReference type="InterPro" id="IPR014347">
    <property type="entry name" value="Tautomerase/MIF_sf"/>
</dbReference>
<dbReference type="InterPro" id="IPR004370">
    <property type="entry name" value="4-OT-like_dom"/>
</dbReference>
<organism evidence="3 4">
    <name type="scientific">Belnapia arida</name>
    <dbReference type="NCBI Taxonomy" id="2804533"/>
    <lineage>
        <taxon>Bacteria</taxon>
        <taxon>Pseudomonadati</taxon>
        <taxon>Pseudomonadota</taxon>
        <taxon>Alphaproteobacteria</taxon>
        <taxon>Acetobacterales</taxon>
        <taxon>Roseomonadaceae</taxon>
        <taxon>Belnapia</taxon>
    </lineage>
</organism>
<gene>
    <name evidence="3" type="ORF">JMJ56_20050</name>
</gene>
<evidence type="ECO:0000256" key="1">
    <source>
        <dbReference type="ARBA" id="ARBA00023235"/>
    </source>
</evidence>
<protein>
    <submittedName>
        <fullName evidence="3">Tautomerase family protein</fullName>
    </submittedName>
</protein>
<dbReference type="EMBL" id="JAETWB010000012">
    <property type="protein sequence ID" value="MBL6080314.1"/>
    <property type="molecule type" value="Genomic_DNA"/>
</dbReference>
<dbReference type="RefSeq" id="WP_202833549.1">
    <property type="nucleotide sequence ID" value="NZ_JAETWB010000012.1"/>
</dbReference>